<dbReference type="EMBL" id="CP157744">
    <property type="protein sequence ID" value="XBS22625.1"/>
    <property type="molecule type" value="Genomic_DNA"/>
</dbReference>
<evidence type="ECO:0000313" key="2">
    <source>
        <dbReference type="Proteomes" id="UP001225378"/>
    </source>
</evidence>
<organism evidence="1 2">
    <name type="scientific">Methylomarinum roseum</name>
    <dbReference type="NCBI Taxonomy" id="3067653"/>
    <lineage>
        <taxon>Bacteria</taxon>
        <taxon>Pseudomonadati</taxon>
        <taxon>Pseudomonadota</taxon>
        <taxon>Gammaproteobacteria</taxon>
        <taxon>Methylococcales</taxon>
        <taxon>Methylococcaceae</taxon>
        <taxon>Methylomarinum</taxon>
    </lineage>
</organism>
<reference evidence="1 2" key="1">
    <citation type="journal article" date="2024" name="Microbiology">
        <title>Methylomarinum rosea sp. nov., a novel halophilic methanotrophic bacterium from the hypersaline Lake Elton.</title>
        <authorList>
            <person name="Suleimanov R.Z."/>
            <person name="Oshkin I.Y."/>
            <person name="Danilova O.V."/>
            <person name="Suzina N.E."/>
            <person name="Dedysh S.N."/>
        </authorList>
    </citation>
    <scope>NUCLEOTIDE SEQUENCE [LARGE SCALE GENOMIC DNA]</scope>
    <source>
        <strain evidence="1 2">Ch1-1</strain>
        <plasmid evidence="2">unnamed2</plasmid>
    </source>
</reference>
<keyword evidence="2" id="KW-1185">Reference proteome</keyword>
<protein>
    <submittedName>
        <fullName evidence="1">Uncharacterized protein</fullName>
    </submittedName>
</protein>
<evidence type="ECO:0000313" key="1">
    <source>
        <dbReference type="EMBL" id="XBS22625.1"/>
    </source>
</evidence>
<gene>
    <name evidence="1" type="ORF">Q9L42_020130</name>
</gene>
<dbReference type="RefSeq" id="WP_305910470.1">
    <property type="nucleotide sequence ID" value="NZ_CP157744.1"/>
</dbReference>
<name>A0AAU7P093_9GAMM</name>
<keyword evidence="1" id="KW-0614">Plasmid</keyword>
<geneLocation type="plasmid" evidence="1 2">
    <name>unnamed2</name>
</geneLocation>
<dbReference type="AlphaFoldDB" id="A0AAU7P093"/>
<proteinExistence type="predicted"/>
<sequence>MKKRIDTSSLDGVIELPEPPQKKDCTRVTFKLPKASTKAMQEQMILNDYGFREKTKWIIEALELFLDNERTPYRKQMIIDCEGLRNKDSQHTILLPNDLWRRAWHESISAALFGANHEPPDYIDPSVPLVIMAAVIRRITVERLEFCTFSDSAT</sequence>
<dbReference type="KEGG" id="mech:Q9L42_020130"/>
<dbReference type="Proteomes" id="UP001225378">
    <property type="component" value="Plasmid unnamed2"/>
</dbReference>
<accession>A0AAU7P093</accession>